<dbReference type="STRING" id="765440.A0A0C3BAV0"/>
<reference evidence="2" key="2">
    <citation type="submission" date="2015-01" db="EMBL/GenBank/DDBJ databases">
        <title>Evolutionary Origins and Diversification of the Mycorrhizal Mutualists.</title>
        <authorList>
            <consortium name="DOE Joint Genome Institute"/>
            <consortium name="Mycorrhizal Genomics Consortium"/>
            <person name="Kohler A."/>
            <person name="Kuo A."/>
            <person name="Nagy L.G."/>
            <person name="Floudas D."/>
            <person name="Copeland A."/>
            <person name="Barry K.W."/>
            <person name="Cichocki N."/>
            <person name="Veneault-Fourrey C."/>
            <person name="LaButti K."/>
            <person name="Lindquist E.A."/>
            <person name="Lipzen A."/>
            <person name="Lundell T."/>
            <person name="Morin E."/>
            <person name="Murat C."/>
            <person name="Riley R."/>
            <person name="Ohm R."/>
            <person name="Sun H."/>
            <person name="Tunlid A."/>
            <person name="Henrissat B."/>
            <person name="Grigoriev I.V."/>
            <person name="Hibbett D.S."/>
            <person name="Martin F."/>
        </authorList>
    </citation>
    <scope>NUCLEOTIDE SEQUENCE [LARGE SCALE GENOMIC DNA]</scope>
    <source>
        <strain evidence="2">F 1598</strain>
    </source>
</reference>
<gene>
    <name evidence="1" type="ORF">PILCRDRAFT_88210</name>
</gene>
<evidence type="ECO:0000313" key="1">
    <source>
        <dbReference type="EMBL" id="KIM83423.1"/>
    </source>
</evidence>
<accession>A0A0C3BAV0</accession>
<dbReference type="AlphaFoldDB" id="A0A0C3BAV0"/>
<proteinExistence type="predicted"/>
<sequence>MTDLSIADANVFKEWREEERVYLEGLQKEPITETLEMEYYQKLVNLHASGHDLDTACAAWIQSTPKSMSSRSRDTTMSLETACQHTLKCYEKDLRVAQDLET</sequence>
<dbReference type="InParanoid" id="A0A0C3BAV0"/>
<keyword evidence="2" id="KW-1185">Reference proteome</keyword>
<organism evidence="1 2">
    <name type="scientific">Piloderma croceum (strain F 1598)</name>
    <dbReference type="NCBI Taxonomy" id="765440"/>
    <lineage>
        <taxon>Eukaryota</taxon>
        <taxon>Fungi</taxon>
        <taxon>Dikarya</taxon>
        <taxon>Basidiomycota</taxon>
        <taxon>Agaricomycotina</taxon>
        <taxon>Agaricomycetes</taxon>
        <taxon>Agaricomycetidae</taxon>
        <taxon>Atheliales</taxon>
        <taxon>Atheliaceae</taxon>
        <taxon>Piloderma</taxon>
    </lineage>
</organism>
<protein>
    <submittedName>
        <fullName evidence="1">Uncharacterized protein</fullName>
    </submittedName>
</protein>
<reference evidence="1 2" key="1">
    <citation type="submission" date="2014-04" db="EMBL/GenBank/DDBJ databases">
        <authorList>
            <consortium name="DOE Joint Genome Institute"/>
            <person name="Kuo A."/>
            <person name="Tarkka M."/>
            <person name="Buscot F."/>
            <person name="Kohler A."/>
            <person name="Nagy L.G."/>
            <person name="Floudas D."/>
            <person name="Copeland A."/>
            <person name="Barry K.W."/>
            <person name="Cichocki N."/>
            <person name="Veneault-Fourrey C."/>
            <person name="LaButti K."/>
            <person name="Lindquist E.A."/>
            <person name="Lipzen A."/>
            <person name="Lundell T."/>
            <person name="Morin E."/>
            <person name="Murat C."/>
            <person name="Sun H."/>
            <person name="Tunlid A."/>
            <person name="Henrissat B."/>
            <person name="Grigoriev I.V."/>
            <person name="Hibbett D.S."/>
            <person name="Martin F."/>
            <person name="Nordberg H.P."/>
            <person name="Cantor M.N."/>
            <person name="Hua S.X."/>
        </authorList>
    </citation>
    <scope>NUCLEOTIDE SEQUENCE [LARGE SCALE GENOMIC DNA]</scope>
    <source>
        <strain evidence="1 2">F 1598</strain>
    </source>
</reference>
<dbReference type="EMBL" id="KN832991">
    <property type="protein sequence ID" value="KIM83423.1"/>
    <property type="molecule type" value="Genomic_DNA"/>
</dbReference>
<evidence type="ECO:0000313" key="2">
    <source>
        <dbReference type="Proteomes" id="UP000054166"/>
    </source>
</evidence>
<name>A0A0C3BAV0_PILCF</name>
<dbReference type="HOGENOM" id="CLU_2278500_0_0_1"/>
<dbReference type="Proteomes" id="UP000054166">
    <property type="component" value="Unassembled WGS sequence"/>
</dbReference>
<dbReference type="OrthoDB" id="3246730at2759"/>